<protein>
    <submittedName>
        <fullName evidence="3">Integrase, catalytic region</fullName>
    </submittedName>
</protein>
<dbReference type="Gene3D" id="3.30.420.10">
    <property type="entry name" value="Ribonuclease H-like superfamily/Ribonuclease H"/>
    <property type="match status" value="1"/>
</dbReference>
<organism evidence="3 4">
    <name type="scientific">Pandoraea morbifera</name>
    <dbReference type="NCBI Taxonomy" id="2508300"/>
    <lineage>
        <taxon>Bacteria</taxon>
        <taxon>Pseudomonadati</taxon>
        <taxon>Pseudomonadota</taxon>
        <taxon>Betaproteobacteria</taxon>
        <taxon>Burkholderiales</taxon>
        <taxon>Burkholderiaceae</taxon>
        <taxon>Pandoraea</taxon>
    </lineage>
</organism>
<proteinExistence type="predicted"/>
<keyword evidence="4" id="KW-1185">Reference proteome</keyword>
<evidence type="ECO:0000256" key="1">
    <source>
        <dbReference type="SAM" id="MobiDB-lite"/>
    </source>
</evidence>
<gene>
    <name evidence="3" type="ORF">PMO31116_03491</name>
</gene>
<dbReference type="PANTHER" id="PTHR47515:SF2">
    <property type="entry name" value="INTEGRASE CORE DOMAIN PROTEIN"/>
    <property type="match status" value="1"/>
</dbReference>
<dbReference type="Pfam" id="PF13683">
    <property type="entry name" value="rve_3"/>
    <property type="match status" value="1"/>
</dbReference>
<evidence type="ECO:0000313" key="3">
    <source>
        <dbReference type="EMBL" id="VVE28701.1"/>
    </source>
</evidence>
<dbReference type="EMBL" id="CABPSD010000010">
    <property type="protein sequence ID" value="VVE28701.1"/>
    <property type="molecule type" value="Genomic_DNA"/>
</dbReference>
<reference evidence="3 4" key="1">
    <citation type="submission" date="2019-08" db="EMBL/GenBank/DDBJ databases">
        <authorList>
            <person name="Peeters C."/>
        </authorList>
    </citation>
    <scope>NUCLEOTIDE SEQUENCE [LARGE SCALE GENOMIC DNA]</scope>
    <source>
        <strain evidence="3 4">LMG 31116</strain>
    </source>
</reference>
<dbReference type="PROSITE" id="PS50994">
    <property type="entry name" value="INTEGRASE"/>
    <property type="match status" value="1"/>
</dbReference>
<name>A0A5E4WW17_9BURK</name>
<feature type="domain" description="Integrase catalytic" evidence="2">
    <location>
        <begin position="1"/>
        <end position="98"/>
    </location>
</feature>
<dbReference type="InterPro" id="IPR036397">
    <property type="entry name" value="RNaseH_sf"/>
</dbReference>
<evidence type="ECO:0000313" key="4">
    <source>
        <dbReference type="Proteomes" id="UP000368474"/>
    </source>
</evidence>
<feature type="region of interest" description="Disordered" evidence="1">
    <location>
        <begin position="19"/>
        <end position="39"/>
    </location>
</feature>
<dbReference type="GO" id="GO:0015074">
    <property type="term" value="P:DNA integration"/>
    <property type="evidence" value="ECO:0007669"/>
    <property type="project" value="InterPro"/>
</dbReference>
<dbReference type="PANTHER" id="PTHR47515">
    <property type="entry name" value="LOW CALCIUM RESPONSE LOCUS PROTEIN T"/>
    <property type="match status" value="1"/>
</dbReference>
<dbReference type="Proteomes" id="UP000368474">
    <property type="component" value="Unassembled WGS sequence"/>
</dbReference>
<sequence>MEKLKAEILAEALAKRIEANSPARNDKASGVQPGKPQQNAYVERFNRSVRYEWPSQYHREDMDHVQRFATDWMWTYNHDRPNMALDGFTPKQPLAMAAWFLLLNPVENGGITAPPNLE</sequence>
<dbReference type="SUPFAM" id="SSF53098">
    <property type="entry name" value="Ribonuclease H-like"/>
    <property type="match status" value="1"/>
</dbReference>
<dbReference type="AlphaFoldDB" id="A0A5E4WW17"/>
<accession>A0A5E4WW17</accession>
<dbReference type="InterPro" id="IPR001584">
    <property type="entry name" value="Integrase_cat-core"/>
</dbReference>
<evidence type="ECO:0000259" key="2">
    <source>
        <dbReference type="PROSITE" id="PS50994"/>
    </source>
</evidence>
<dbReference type="GO" id="GO:0003676">
    <property type="term" value="F:nucleic acid binding"/>
    <property type="evidence" value="ECO:0007669"/>
    <property type="project" value="InterPro"/>
</dbReference>
<dbReference type="InterPro" id="IPR012337">
    <property type="entry name" value="RNaseH-like_sf"/>
</dbReference>